<dbReference type="InterPro" id="IPR002885">
    <property type="entry name" value="PPR_rpt"/>
</dbReference>
<evidence type="ECO:0000313" key="4">
    <source>
        <dbReference type="Proteomes" id="UP001058974"/>
    </source>
</evidence>
<dbReference type="Pfam" id="PF01535">
    <property type="entry name" value="PPR"/>
    <property type="match status" value="3"/>
</dbReference>
<dbReference type="Proteomes" id="UP001058974">
    <property type="component" value="Chromosome 6"/>
</dbReference>
<dbReference type="FunFam" id="1.25.40.10:FF:000344">
    <property type="entry name" value="Pentatricopeptide repeat-containing protein"/>
    <property type="match status" value="1"/>
</dbReference>
<dbReference type="Gramene" id="Psat06G0499700-T1">
    <property type="protein sequence ID" value="KAI5399883.1"/>
    <property type="gene ID" value="KIW84_064997"/>
</dbReference>
<gene>
    <name evidence="3" type="ORF">KIW84_064997</name>
</gene>
<organism evidence="3 4">
    <name type="scientific">Pisum sativum</name>
    <name type="common">Garden pea</name>
    <name type="synonym">Lathyrus oleraceus</name>
    <dbReference type="NCBI Taxonomy" id="3888"/>
    <lineage>
        <taxon>Eukaryota</taxon>
        <taxon>Viridiplantae</taxon>
        <taxon>Streptophyta</taxon>
        <taxon>Embryophyta</taxon>
        <taxon>Tracheophyta</taxon>
        <taxon>Spermatophyta</taxon>
        <taxon>Magnoliopsida</taxon>
        <taxon>eudicotyledons</taxon>
        <taxon>Gunneridae</taxon>
        <taxon>Pentapetalae</taxon>
        <taxon>rosids</taxon>
        <taxon>fabids</taxon>
        <taxon>Fabales</taxon>
        <taxon>Fabaceae</taxon>
        <taxon>Papilionoideae</taxon>
        <taxon>50 kb inversion clade</taxon>
        <taxon>NPAAA clade</taxon>
        <taxon>Hologalegina</taxon>
        <taxon>IRL clade</taxon>
        <taxon>Fabeae</taxon>
        <taxon>Lathyrus</taxon>
    </lineage>
</organism>
<dbReference type="EMBL" id="JAMSHJ010000006">
    <property type="protein sequence ID" value="KAI5399883.1"/>
    <property type="molecule type" value="Genomic_DNA"/>
</dbReference>
<proteinExistence type="predicted"/>
<dbReference type="InterPro" id="IPR011990">
    <property type="entry name" value="TPR-like_helical_dom_sf"/>
</dbReference>
<dbReference type="PANTHER" id="PTHR47926">
    <property type="entry name" value="PENTATRICOPEPTIDE REPEAT-CONTAINING PROTEIN"/>
    <property type="match status" value="1"/>
</dbReference>
<dbReference type="PROSITE" id="PS51375">
    <property type="entry name" value="PPR"/>
    <property type="match status" value="1"/>
</dbReference>
<reference evidence="3 4" key="1">
    <citation type="journal article" date="2022" name="Nat. Genet.">
        <title>Improved pea reference genome and pan-genome highlight genomic features and evolutionary characteristics.</title>
        <authorList>
            <person name="Yang T."/>
            <person name="Liu R."/>
            <person name="Luo Y."/>
            <person name="Hu S."/>
            <person name="Wang D."/>
            <person name="Wang C."/>
            <person name="Pandey M.K."/>
            <person name="Ge S."/>
            <person name="Xu Q."/>
            <person name="Li N."/>
            <person name="Li G."/>
            <person name="Huang Y."/>
            <person name="Saxena R.K."/>
            <person name="Ji Y."/>
            <person name="Li M."/>
            <person name="Yan X."/>
            <person name="He Y."/>
            <person name="Liu Y."/>
            <person name="Wang X."/>
            <person name="Xiang C."/>
            <person name="Varshney R.K."/>
            <person name="Ding H."/>
            <person name="Gao S."/>
            <person name="Zong X."/>
        </authorList>
    </citation>
    <scope>NUCLEOTIDE SEQUENCE [LARGE SCALE GENOMIC DNA]</scope>
    <source>
        <strain evidence="3 4">cv. Zhongwan 6</strain>
    </source>
</reference>
<dbReference type="NCBIfam" id="TIGR00756">
    <property type="entry name" value="PPR"/>
    <property type="match status" value="1"/>
</dbReference>
<dbReference type="Gene3D" id="1.25.40.10">
    <property type="entry name" value="Tetratricopeptide repeat domain"/>
    <property type="match status" value="1"/>
</dbReference>
<accession>A0A9D4WBR3</accession>
<dbReference type="PANTHER" id="PTHR47926:SF347">
    <property type="entry name" value="PENTATRICOPEPTIDE REPEAT-CONTAINING PROTEIN"/>
    <property type="match status" value="1"/>
</dbReference>
<dbReference type="GO" id="GO:0009451">
    <property type="term" value="P:RNA modification"/>
    <property type="evidence" value="ECO:0007669"/>
    <property type="project" value="InterPro"/>
</dbReference>
<dbReference type="Gene3D" id="3.40.50.1820">
    <property type="entry name" value="alpha/beta hydrolase"/>
    <property type="match status" value="1"/>
</dbReference>
<feature type="repeat" description="PPR" evidence="2">
    <location>
        <begin position="100"/>
        <end position="134"/>
    </location>
</feature>
<protein>
    <submittedName>
        <fullName evidence="3">Uncharacterized protein</fullName>
    </submittedName>
</protein>
<evidence type="ECO:0000256" key="1">
    <source>
        <dbReference type="ARBA" id="ARBA00022737"/>
    </source>
</evidence>
<keyword evidence="4" id="KW-1185">Reference proteome</keyword>
<evidence type="ECO:0000256" key="2">
    <source>
        <dbReference type="PROSITE-ProRule" id="PRU00708"/>
    </source>
</evidence>
<dbReference type="GO" id="GO:0003723">
    <property type="term" value="F:RNA binding"/>
    <property type="evidence" value="ECO:0007669"/>
    <property type="project" value="InterPro"/>
</dbReference>
<name>A0A9D4WBR3_PEA</name>
<dbReference type="InterPro" id="IPR029058">
    <property type="entry name" value="AB_hydrolase_fold"/>
</dbReference>
<keyword evidence="1" id="KW-0677">Repeat</keyword>
<sequence>MIVAYVQNDCAEEGLLLFNRMREGFVDGNVFTVGSLVAACTKLGCLHQGKWVHGYAIKNGIEINSFLATSLLNMYVKCGDIGDARSVFDEFSVSNFSRDDLVFWTAMIVGYTQRGYPQAALELFTDEKWYGILPNSVTLASLLSACGQLENIVLGKLFHVLVVKYGLDDTSVRNALVDMESDGSFQYGYYWREADDLHAATQHFHGLNRLVTAIVGHSKGAGVVLLYASKYNDVKTVVNISGRYDLKAGIEERLGKNYMERIKEDGFIDVKRPGSSDYRVTLESLLDRLDTNMHGACLQIDTECRVLTVHGSSDTVISVEDAFQFAQILTNHTLHIIEGADHSYTNHQNELASVVVNFIK</sequence>
<dbReference type="InterPro" id="IPR046960">
    <property type="entry name" value="PPR_At4g14850-like_plant"/>
</dbReference>
<dbReference type="AlphaFoldDB" id="A0A9D4WBR3"/>
<comment type="caution">
    <text evidence="3">The sequence shown here is derived from an EMBL/GenBank/DDBJ whole genome shotgun (WGS) entry which is preliminary data.</text>
</comment>
<evidence type="ECO:0000313" key="3">
    <source>
        <dbReference type="EMBL" id="KAI5399883.1"/>
    </source>
</evidence>
<dbReference type="SUPFAM" id="SSF53474">
    <property type="entry name" value="alpha/beta-Hydrolases"/>
    <property type="match status" value="1"/>
</dbReference>